<dbReference type="GO" id="GO:0030335">
    <property type="term" value="P:positive regulation of cell migration"/>
    <property type="evidence" value="ECO:0007669"/>
    <property type="project" value="TreeGrafter"/>
</dbReference>
<evidence type="ECO:0000256" key="14">
    <source>
        <dbReference type="SAM" id="Phobius"/>
    </source>
</evidence>
<dbReference type="Proteomes" id="UP000824540">
    <property type="component" value="Unassembled WGS sequence"/>
</dbReference>
<keyword evidence="10" id="KW-0325">Glycoprotein</keyword>
<evidence type="ECO:0000256" key="11">
    <source>
        <dbReference type="ARBA" id="ARBA00074143"/>
    </source>
</evidence>
<dbReference type="PROSITE" id="PS50835">
    <property type="entry name" value="IG_LIKE"/>
    <property type="match status" value="1"/>
</dbReference>
<evidence type="ECO:0000256" key="6">
    <source>
        <dbReference type="ARBA" id="ARBA00022902"/>
    </source>
</evidence>
<dbReference type="PROSITE" id="PS51004">
    <property type="entry name" value="SEMA"/>
    <property type="match status" value="1"/>
</dbReference>
<dbReference type="GO" id="GO:0007411">
    <property type="term" value="P:axon guidance"/>
    <property type="evidence" value="ECO:0007669"/>
    <property type="project" value="TreeGrafter"/>
</dbReference>
<evidence type="ECO:0000256" key="8">
    <source>
        <dbReference type="ARBA" id="ARBA00023136"/>
    </source>
</evidence>
<dbReference type="SUPFAM" id="SSF101912">
    <property type="entry name" value="Sema domain"/>
    <property type="match status" value="1"/>
</dbReference>
<dbReference type="PANTHER" id="PTHR11036:SF135">
    <property type="entry name" value="SEMAPHORIN 4D ISOFORM X1-RELATED"/>
    <property type="match status" value="1"/>
</dbReference>
<dbReference type="PANTHER" id="PTHR11036">
    <property type="entry name" value="SEMAPHORIN"/>
    <property type="match status" value="1"/>
</dbReference>
<feature type="compositionally biased region" description="Polar residues" evidence="13">
    <location>
        <begin position="413"/>
        <end position="436"/>
    </location>
</feature>
<evidence type="ECO:0000256" key="3">
    <source>
        <dbReference type="ARBA" id="ARBA00022473"/>
    </source>
</evidence>
<dbReference type="OrthoDB" id="9988752at2759"/>
<dbReference type="Gene3D" id="3.30.1680.10">
    <property type="entry name" value="ligand-binding face of the semaphorins, domain 2"/>
    <property type="match status" value="1"/>
</dbReference>
<dbReference type="InterPro" id="IPR002165">
    <property type="entry name" value="Plexin_repeat"/>
</dbReference>
<evidence type="ECO:0000256" key="2">
    <source>
        <dbReference type="ARBA" id="ARBA00009492"/>
    </source>
</evidence>
<evidence type="ECO:0000259" key="15">
    <source>
        <dbReference type="PROSITE" id="PS50835"/>
    </source>
</evidence>
<reference evidence="17" key="1">
    <citation type="thesis" date="2021" institute="BYU ScholarsArchive" country="Provo, UT, USA">
        <title>Applications of and Algorithms for Genome Assembly and Genomic Analyses with an Emphasis on Marine Teleosts.</title>
        <authorList>
            <person name="Pickett B.D."/>
        </authorList>
    </citation>
    <scope>NUCLEOTIDE SEQUENCE</scope>
    <source>
        <strain evidence="17">HI-2016</strain>
    </source>
</reference>
<comment type="caution">
    <text evidence="12">Lacks conserved residue(s) required for the propagation of feature annotation.</text>
</comment>
<dbReference type="GO" id="GO:0045499">
    <property type="term" value="F:chemorepellent activity"/>
    <property type="evidence" value="ECO:0007669"/>
    <property type="project" value="TreeGrafter"/>
</dbReference>
<sequence>MYSGELPVPRPGACINDAVRKQGIERSLDLPDKTLQFVRDRPLMDEAVQPLNGGPQLLKRGPMFTRIVVDRVIALNGGSYDVMFIGTENGFVQKAVNYDGEMYIIEEVQLLQHPEPIKTLRLSRSTGQLYAGSETGAVQMALSECGRYSSCLDCVLARDPYCAWDPTAAVCTAVASSHANRTLIQSLKDGNASLCPSSVRMEPEICTLIPGNNIQLQCQPDSNLAQVLWLFESLPLHPSSKHFFYREGLMILDASAADSGLYECQAVEQVKGRQYPRTIAAYQLQPSKPGPDLPPTETELPPTALPVTDSITDTPESYTTPQLLVVDPPSPQSKSTLGKLIAMQVSVAVLSVLLIALLTWNVCQGHLPFLGRYGAMVRRGSVVRQTQNPPQNFTSHQVPFQAKVPAESKLLMTPSNCNSSNNHSGEELTSNSNHNLSPRVIPSMDVFKYINDESEI</sequence>
<dbReference type="GO" id="GO:0005886">
    <property type="term" value="C:plasma membrane"/>
    <property type="evidence" value="ECO:0007669"/>
    <property type="project" value="TreeGrafter"/>
</dbReference>
<feature type="transmembrane region" description="Helical" evidence="14">
    <location>
        <begin position="340"/>
        <end position="363"/>
    </location>
</feature>
<comment type="subcellular location">
    <subcellularLocation>
        <location evidence="1">Membrane</location>
    </subcellularLocation>
</comment>
<dbReference type="InterPro" id="IPR036179">
    <property type="entry name" value="Ig-like_dom_sf"/>
</dbReference>
<dbReference type="GO" id="GO:0005615">
    <property type="term" value="C:extracellular space"/>
    <property type="evidence" value="ECO:0007669"/>
    <property type="project" value="TreeGrafter"/>
</dbReference>
<evidence type="ECO:0000256" key="12">
    <source>
        <dbReference type="PROSITE-ProRule" id="PRU00352"/>
    </source>
</evidence>
<evidence type="ECO:0000256" key="7">
    <source>
        <dbReference type="ARBA" id="ARBA00022989"/>
    </source>
</evidence>
<dbReference type="InterPro" id="IPR007110">
    <property type="entry name" value="Ig-like_dom"/>
</dbReference>
<evidence type="ECO:0000256" key="10">
    <source>
        <dbReference type="ARBA" id="ARBA00023180"/>
    </source>
</evidence>
<organism evidence="17 18">
    <name type="scientific">Albula glossodonta</name>
    <name type="common">roundjaw bonefish</name>
    <dbReference type="NCBI Taxonomy" id="121402"/>
    <lineage>
        <taxon>Eukaryota</taxon>
        <taxon>Metazoa</taxon>
        <taxon>Chordata</taxon>
        <taxon>Craniata</taxon>
        <taxon>Vertebrata</taxon>
        <taxon>Euteleostomi</taxon>
        <taxon>Actinopterygii</taxon>
        <taxon>Neopterygii</taxon>
        <taxon>Teleostei</taxon>
        <taxon>Albuliformes</taxon>
        <taxon>Albulidae</taxon>
        <taxon>Albula</taxon>
    </lineage>
</organism>
<proteinExistence type="inferred from homology"/>
<dbReference type="SMART" id="SM00408">
    <property type="entry name" value="IGc2"/>
    <property type="match status" value="1"/>
</dbReference>
<dbReference type="InterPro" id="IPR016201">
    <property type="entry name" value="PSI"/>
</dbReference>
<dbReference type="InterPro" id="IPR027231">
    <property type="entry name" value="Semaphorin"/>
</dbReference>
<keyword evidence="4 14" id="KW-0812">Transmembrane</keyword>
<evidence type="ECO:0000256" key="13">
    <source>
        <dbReference type="SAM" id="MobiDB-lite"/>
    </source>
</evidence>
<dbReference type="Gene3D" id="2.130.10.10">
    <property type="entry name" value="YVTN repeat-like/Quinoprotein amine dehydrogenase"/>
    <property type="match status" value="1"/>
</dbReference>
<dbReference type="InterPro" id="IPR015943">
    <property type="entry name" value="WD40/YVTN_repeat-like_dom_sf"/>
</dbReference>
<dbReference type="Pfam" id="PF01437">
    <property type="entry name" value="PSI"/>
    <property type="match status" value="1"/>
</dbReference>
<evidence type="ECO:0000259" key="16">
    <source>
        <dbReference type="PROSITE" id="PS51004"/>
    </source>
</evidence>
<keyword evidence="5" id="KW-0221">Differentiation</keyword>
<dbReference type="Gene3D" id="2.60.40.10">
    <property type="entry name" value="Immunoglobulins"/>
    <property type="match status" value="1"/>
</dbReference>
<feature type="domain" description="Sema" evidence="16">
    <location>
        <begin position="1"/>
        <end position="142"/>
    </location>
</feature>
<evidence type="ECO:0000313" key="18">
    <source>
        <dbReference type="Proteomes" id="UP000824540"/>
    </source>
</evidence>
<dbReference type="InterPro" id="IPR013783">
    <property type="entry name" value="Ig-like_fold"/>
</dbReference>
<dbReference type="InterPro" id="IPR003598">
    <property type="entry name" value="Ig_sub2"/>
</dbReference>
<dbReference type="GO" id="GO:0001755">
    <property type="term" value="P:neural crest cell migration"/>
    <property type="evidence" value="ECO:0007669"/>
    <property type="project" value="TreeGrafter"/>
</dbReference>
<accession>A0A8T2PMV5</accession>
<dbReference type="GO" id="GO:0043931">
    <property type="term" value="P:ossification involved in bone maturation"/>
    <property type="evidence" value="ECO:0007669"/>
    <property type="project" value="TreeGrafter"/>
</dbReference>
<dbReference type="SUPFAM" id="SSF48726">
    <property type="entry name" value="Immunoglobulin"/>
    <property type="match status" value="1"/>
</dbReference>
<dbReference type="InterPro" id="IPR036352">
    <property type="entry name" value="Semap_dom_sf"/>
</dbReference>
<feature type="region of interest" description="Disordered" evidence="13">
    <location>
        <begin position="413"/>
        <end position="437"/>
    </location>
</feature>
<keyword evidence="7 14" id="KW-1133">Transmembrane helix</keyword>
<dbReference type="Pfam" id="PF01403">
    <property type="entry name" value="Sema"/>
    <property type="match status" value="1"/>
</dbReference>
<evidence type="ECO:0000256" key="4">
    <source>
        <dbReference type="ARBA" id="ARBA00022692"/>
    </source>
</evidence>
<protein>
    <recommendedName>
        <fullName evidence="11">Semaphorin-1A</fullName>
    </recommendedName>
</protein>
<keyword evidence="18" id="KW-1185">Reference proteome</keyword>
<dbReference type="GO" id="GO:0000122">
    <property type="term" value="P:negative regulation of transcription by RNA polymerase II"/>
    <property type="evidence" value="ECO:0007669"/>
    <property type="project" value="TreeGrafter"/>
</dbReference>
<dbReference type="FunFam" id="3.30.1680.10:FF:000016">
    <property type="entry name" value="Putative Semaphorin-6B"/>
    <property type="match status" value="1"/>
</dbReference>
<dbReference type="SUPFAM" id="SSF103575">
    <property type="entry name" value="Plexin repeat"/>
    <property type="match status" value="1"/>
</dbReference>
<dbReference type="SMART" id="SM00409">
    <property type="entry name" value="IG"/>
    <property type="match status" value="1"/>
</dbReference>
<dbReference type="InterPro" id="IPR003599">
    <property type="entry name" value="Ig_sub"/>
</dbReference>
<keyword evidence="3" id="KW-0217">Developmental protein</keyword>
<evidence type="ECO:0000256" key="9">
    <source>
        <dbReference type="ARBA" id="ARBA00023157"/>
    </source>
</evidence>
<evidence type="ECO:0000313" key="17">
    <source>
        <dbReference type="EMBL" id="KAG9351277.1"/>
    </source>
</evidence>
<dbReference type="AlphaFoldDB" id="A0A8T2PMV5"/>
<keyword evidence="8 14" id="KW-0472">Membrane</keyword>
<gene>
    <name evidence="17" type="ORF">JZ751_025169</name>
</gene>
<comment type="caution">
    <text evidence="17">The sequence shown here is derived from an EMBL/GenBank/DDBJ whole genome shotgun (WGS) entry which is preliminary data.</text>
</comment>
<dbReference type="SMART" id="SM00423">
    <property type="entry name" value="PSI"/>
    <property type="match status" value="1"/>
</dbReference>
<keyword evidence="9" id="KW-1015">Disulfide bond</keyword>
<feature type="domain" description="Ig-like" evidence="15">
    <location>
        <begin position="196"/>
        <end position="280"/>
    </location>
</feature>
<keyword evidence="6" id="KW-0524">Neurogenesis</keyword>
<evidence type="ECO:0000256" key="5">
    <source>
        <dbReference type="ARBA" id="ARBA00022782"/>
    </source>
</evidence>
<name>A0A8T2PMV5_9TELE</name>
<dbReference type="GO" id="GO:0030215">
    <property type="term" value="F:semaphorin receptor binding"/>
    <property type="evidence" value="ECO:0007669"/>
    <property type="project" value="InterPro"/>
</dbReference>
<comment type="similarity">
    <text evidence="2">Belongs to the semaphorin family.</text>
</comment>
<dbReference type="GO" id="GO:0071526">
    <property type="term" value="P:semaphorin-plexin signaling pathway"/>
    <property type="evidence" value="ECO:0007669"/>
    <property type="project" value="TreeGrafter"/>
</dbReference>
<evidence type="ECO:0000256" key="1">
    <source>
        <dbReference type="ARBA" id="ARBA00004370"/>
    </source>
</evidence>
<dbReference type="EMBL" id="JAFBMS010000007">
    <property type="protein sequence ID" value="KAG9351277.1"/>
    <property type="molecule type" value="Genomic_DNA"/>
</dbReference>
<dbReference type="InterPro" id="IPR001627">
    <property type="entry name" value="Semap_dom"/>
</dbReference>